<dbReference type="Proteomes" id="UP000663853">
    <property type="component" value="Unassembled WGS sequence"/>
</dbReference>
<dbReference type="AlphaFoldDB" id="A0A8H3CUQ2"/>
<keyword evidence="4" id="KW-0472">Membrane</keyword>
<accession>A0A8H3CUQ2</accession>
<keyword evidence="4" id="KW-1133">Transmembrane helix</keyword>
<evidence type="ECO:0000313" key="8">
    <source>
        <dbReference type="Proteomes" id="UP000663853"/>
    </source>
</evidence>
<evidence type="ECO:0008006" key="9">
    <source>
        <dbReference type="Google" id="ProtNLM"/>
    </source>
</evidence>
<dbReference type="InterPro" id="IPR013154">
    <property type="entry name" value="ADH-like_N"/>
</dbReference>
<evidence type="ECO:0000256" key="4">
    <source>
        <dbReference type="SAM" id="Phobius"/>
    </source>
</evidence>
<feature type="transmembrane region" description="Helical" evidence="4">
    <location>
        <begin position="233"/>
        <end position="255"/>
    </location>
</feature>
<keyword evidence="2" id="KW-0479">Metal-binding</keyword>
<evidence type="ECO:0000256" key="1">
    <source>
        <dbReference type="ARBA" id="ARBA00001947"/>
    </source>
</evidence>
<keyword evidence="4" id="KW-0812">Transmembrane</keyword>
<dbReference type="SUPFAM" id="SSF50129">
    <property type="entry name" value="GroES-like"/>
    <property type="match status" value="1"/>
</dbReference>
<dbReference type="PANTHER" id="PTHR42813">
    <property type="entry name" value="ZINC-TYPE ALCOHOL DEHYDROGENASE-LIKE"/>
    <property type="match status" value="1"/>
</dbReference>
<reference evidence="7" key="1">
    <citation type="submission" date="2021-01" db="EMBL/GenBank/DDBJ databases">
        <authorList>
            <person name="Kaushik A."/>
        </authorList>
    </citation>
    <scope>NUCLEOTIDE SEQUENCE</scope>
    <source>
        <strain evidence="7">AG6-10EEA</strain>
    </source>
</reference>
<protein>
    <recommendedName>
        <fullName evidence="9">Alcohol dehydrogenase</fullName>
    </recommendedName>
</protein>
<evidence type="ECO:0000256" key="2">
    <source>
        <dbReference type="ARBA" id="ARBA00022723"/>
    </source>
</evidence>
<comment type="cofactor">
    <cofactor evidence="1">
        <name>Zn(2+)</name>
        <dbReference type="ChEBI" id="CHEBI:29105"/>
    </cofactor>
</comment>
<organism evidence="7 8">
    <name type="scientific">Rhizoctonia solani</name>
    <dbReference type="NCBI Taxonomy" id="456999"/>
    <lineage>
        <taxon>Eukaryota</taxon>
        <taxon>Fungi</taxon>
        <taxon>Dikarya</taxon>
        <taxon>Basidiomycota</taxon>
        <taxon>Agaricomycotina</taxon>
        <taxon>Agaricomycetes</taxon>
        <taxon>Cantharellales</taxon>
        <taxon>Ceratobasidiaceae</taxon>
        <taxon>Rhizoctonia</taxon>
    </lineage>
</organism>
<feature type="domain" description="Alcohol dehydrogenase-like N-terminal" evidence="6">
    <location>
        <begin position="33"/>
        <end position="147"/>
    </location>
</feature>
<dbReference type="EMBL" id="CAJMXA010003465">
    <property type="protein sequence ID" value="CAE6496839.1"/>
    <property type="molecule type" value="Genomic_DNA"/>
</dbReference>
<dbReference type="Gene3D" id="3.90.180.10">
    <property type="entry name" value="Medium-chain alcohol dehydrogenases, catalytic domain"/>
    <property type="match status" value="1"/>
</dbReference>
<evidence type="ECO:0000256" key="3">
    <source>
        <dbReference type="ARBA" id="ARBA00022833"/>
    </source>
</evidence>
<dbReference type="Pfam" id="PF00107">
    <property type="entry name" value="ADH_zinc_N"/>
    <property type="match status" value="1"/>
</dbReference>
<proteinExistence type="predicted"/>
<sequence>MTTHSNTMSALKFYPDPLELRFESLPIPEITHPDDAIVKVLLAGLCGSDLHAYRGLEPFDTPYVTGHEMVGIVVSLGESFKNAAAGRPELYSTLKVGDKVVSPFTSSCGECRPCRIGFTARCDHSLLFGSPRLPGAQAQYIRVPYAGGTLFRIPQDDSILGNEPIARIRTSDASLILLGDILPTGYFAALQAIQHPNLAYAFARKTFPVIPSFVNAFVTGGESIRVQENDAKLVFAVVGLGPVGLCALISLVELLGLSGTSNFAIVAVDPNEARRTKAENILSTLGSTPGGVIRVVSLEDAPGVSKELSGGLGCDAVLEIVGNNSALQLAYELVRPFGVISSVGVHTHPQFPLNGDALYSKNVSLAFGRCPVRSIFPYCIELLMSRQDIFSVGGVAGLIDKIAPFDESSVKESYQLFNEGKCGKVLFRMPSD</sequence>
<name>A0A8H3CUQ2_9AGAM</name>
<dbReference type="InterPro" id="IPR013149">
    <property type="entry name" value="ADH-like_C"/>
</dbReference>
<gene>
    <name evidence="7" type="ORF">RDB_LOCUS107255</name>
</gene>
<dbReference type="Pfam" id="PF08240">
    <property type="entry name" value="ADH_N"/>
    <property type="match status" value="1"/>
</dbReference>
<evidence type="ECO:0000259" key="5">
    <source>
        <dbReference type="Pfam" id="PF00107"/>
    </source>
</evidence>
<dbReference type="Gene3D" id="3.40.50.720">
    <property type="entry name" value="NAD(P)-binding Rossmann-like Domain"/>
    <property type="match status" value="1"/>
</dbReference>
<keyword evidence="3" id="KW-0862">Zinc</keyword>
<dbReference type="GO" id="GO:0046872">
    <property type="term" value="F:metal ion binding"/>
    <property type="evidence" value="ECO:0007669"/>
    <property type="project" value="UniProtKB-KW"/>
</dbReference>
<feature type="domain" description="Alcohol dehydrogenase-like C-terminal" evidence="5">
    <location>
        <begin position="263"/>
        <end position="365"/>
    </location>
</feature>
<dbReference type="PANTHER" id="PTHR42813:SF2">
    <property type="entry name" value="DEHYDROGENASE, ZINC-CONTAINING, PUTATIVE (AFU_ORTHOLOGUE AFUA_2G02810)-RELATED"/>
    <property type="match status" value="1"/>
</dbReference>
<comment type="caution">
    <text evidence="7">The sequence shown here is derived from an EMBL/GenBank/DDBJ whole genome shotgun (WGS) entry which is preliminary data.</text>
</comment>
<dbReference type="SUPFAM" id="SSF51735">
    <property type="entry name" value="NAD(P)-binding Rossmann-fold domains"/>
    <property type="match status" value="1"/>
</dbReference>
<dbReference type="InterPro" id="IPR036291">
    <property type="entry name" value="NAD(P)-bd_dom_sf"/>
</dbReference>
<dbReference type="InterPro" id="IPR011032">
    <property type="entry name" value="GroES-like_sf"/>
</dbReference>
<evidence type="ECO:0000313" key="7">
    <source>
        <dbReference type="EMBL" id="CAE6496839.1"/>
    </source>
</evidence>
<evidence type="ECO:0000259" key="6">
    <source>
        <dbReference type="Pfam" id="PF08240"/>
    </source>
</evidence>